<dbReference type="EMBL" id="FQXH01000008">
    <property type="protein sequence ID" value="SHH13359.1"/>
    <property type="molecule type" value="Genomic_DNA"/>
</dbReference>
<evidence type="ECO:0000313" key="2">
    <source>
        <dbReference type="EMBL" id="SHH13359.1"/>
    </source>
</evidence>
<name>A0A1M5QHS6_9FIRM</name>
<keyword evidence="1" id="KW-0812">Transmembrane</keyword>
<evidence type="ECO:0000256" key="1">
    <source>
        <dbReference type="SAM" id="Phobius"/>
    </source>
</evidence>
<dbReference type="OrthoDB" id="9859638at2"/>
<keyword evidence="1" id="KW-1133">Transmembrane helix</keyword>
<proteinExistence type="predicted"/>
<sequence length="89" mass="10323">MSEQIYLINAMLSIVLIVTCAIIDNKYISSRNSKDAKIQLEIDLSNPFQLLLLIISLMIILYIKYLTIIITFLYAGWIIIQIIKFKNQN</sequence>
<feature type="transmembrane region" description="Helical" evidence="1">
    <location>
        <begin position="68"/>
        <end position="85"/>
    </location>
</feature>
<keyword evidence="1" id="KW-0472">Membrane</keyword>
<gene>
    <name evidence="2" type="ORF">SAMN02744040_00944</name>
</gene>
<feature type="transmembrane region" description="Helical" evidence="1">
    <location>
        <begin position="6"/>
        <end position="23"/>
    </location>
</feature>
<reference evidence="3" key="1">
    <citation type="submission" date="2016-11" db="EMBL/GenBank/DDBJ databases">
        <authorList>
            <person name="Varghese N."/>
            <person name="Submissions S."/>
        </authorList>
    </citation>
    <scope>NUCLEOTIDE SEQUENCE [LARGE SCALE GENOMIC DNA]</scope>
    <source>
        <strain evidence="3">DSM 15285</strain>
    </source>
</reference>
<evidence type="ECO:0000313" key="3">
    <source>
        <dbReference type="Proteomes" id="UP000242520"/>
    </source>
</evidence>
<dbReference type="RefSeq" id="WP_072724153.1">
    <property type="nucleotide sequence ID" value="NZ_FQXH01000008.1"/>
</dbReference>
<dbReference type="STRING" id="1123350.SAMN02744040_00944"/>
<protein>
    <submittedName>
        <fullName evidence="2">Uncharacterized protein</fullName>
    </submittedName>
</protein>
<dbReference type="Proteomes" id="UP000242520">
    <property type="component" value="Unassembled WGS sequence"/>
</dbReference>
<dbReference type="AlphaFoldDB" id="A0A1M5QHS6"/>
<accession>A0A1M5QHS6</accession>
<keyword evidence="3" id="KW-1185">Reference proteome</keyword>
<organism evidence="2 3">
    <name type="scientific">Tepidibacter thalassicus DSM 15285</name>
    <dbReference type="NCBI Taxonomy" id="1123350"/>
    <lineage>
        <taxon>Bacteria</taxon>
        <taxon>Bacillati</taxon>
        <taxon>Bacillota</taxon>
        <taxon>Clostridia</taxon>
        <taxon>Peptostreptococcales</taxon>
        <taxon>Peptostreptococcaceae</taxon>
        <taxon>Tepidibacter</taxon>
    </lineage>
</organism>